<dbReference type="EMBL" id="CYUE01000013">
    <property type="protein sequence ID" value="CUK25623.1"/>
    <property type="molecule type" value="Genomic_DNA"/>
</dbReference>
<proteinExistence type="predicted"/>
<name>A0A0P1J5W6_9RHOB</name>
<sequence>MNRGWLLMRESYITGASGEIKSGGLWISQKRHRSTEETRDKSFKNFKKILANFIVFRGLESNSSRPFFKHLF</sequence>
<protein>
    <submittedName>
        <fullName evidence="1">Uncharacterized protein</fullName>
    </submittedName>
</protein>
<dbReference type="STRING" id="1715691.TA5113_01684"/>
<accession>A0A0P1J5W6</accession>
<evidence type="ECO:0000313" key="2">
    <source>
        <dbReference type="Proteomes" id="UP000051184"/>
    </source>
</evidence>
<organism evidence="1 2">
    <name type="scientific">Cognatishimia activa</name>
    <dbReference type="NCBI Taxonomy" id="1715691"/>
    <lineage>
        <taxon>Bacteria</taxon>
        <taxon>Pseudomonadati</taxon>
        <taxon>Pseudomonadota</taxon>
        <taxon>Alphaproteobacteria</taxon>
        <taxon>Rhodobacterales</taxon>
        <taxon>Paracoccaceae</taxon>
        <taxon>Cognatishimia</taxon>
    </lineage>
</organism>
<evidence type="ECO:0000313" key="1">
    <source>
        <dbReference type="EMBL" id="CUK25623.1"/>
    </source>
</evidence>
<dbReference type="AlphaFoldDB" id="A0A0P1J5W6"/>
<reference evidence="2" key="1">
    <citation type="submission" date="2015-09" db="EMBL/GenBank/DDBJ databases">
        <authorList>
            <person name="Rodrigo-Torres Lidia"/>
            <person name="Arahal R.David."/>
        </authorList>
    </citation>
    <scope>NUCLEOTIDE SEQUENCE [LARGE SCALE GENOMIC DNA]</scope>
    <source>
        <strain evidence="2">CECT 5114</strain>
    </source>
</reference>
<dbReference type="Proteomes" id="UP000051184">
    <property type="component" value="Unassembled WGS sequence"/>
</dbReference>
<gene>
    <name evidence="1" type="ORF">TA5114_01424</name>
</gene>
<keyword evidence="2" id="KW-1185">Reference proteome</keyword>